<dbReference type="GO" id="GO:0006351">
    <property type="term" value="P:DNA-templated transcription"/>
    <property type="evidence" value="ECO:0007669"/>
    <property type="project" value="InterPro"/>
</dbReference>
<dbReference type="SMART" id="SM00906">
    <property type="entry name" value="Fungal_trans"/>
    <property type="match status" value="1"/>
</dbReference>
<dbReference type="GO" id="GO:0005634">
    <property type="term" value="C:nucleus"/>
    <property type="evidence" value="ECO:0007669"/>
    <property type="project" value="UniProtKB-SubCell"/>
</dbReference>
<dbReference type="PROSITE" id="PS00463">
    <property type="entry name" value="ZN2_CY6_FUNGAL_1"/>
    <property type="match status" value="1"/>
</dbReference>
<dbReference type="InterPro" id="IPR036864">
    <property type="entry name" value="Zn2-C6_fun-type_DNA-bd_sf"/>
</dbReference>
<dbReference type="Gene3D" id="4.10.240.10">
    <property type="entry name" value="Zn(2)-C6 fungal-type DNA-binding domain"/>
    <property type="match status" value="1"/>
</dbReference>
<feature type="transmembrane region" description="Helical" evidence="7">
    <location>
        <begin position="1014"/>
        <end position="1037"/>
    </location>
</feature>
<evidence type="ECO:0000259" key="8">
    <source>
        <dbReference type="PROSITE" id="PS50048"/>
    </source>
</evidence>
<evidence type="ECO:0000256" key="2">
    <source>
        <dbReference type="ARBA" id="ARBA00022723"/>
    </source>
</evidence>
<keyword evidence="7" id="KW-1133">Transmembrane helix</keyword>
<accession>A0A0G4NNR7</accession>
<evidence type="ECO:0000313" key="10">
    <source>
        <dbReference type="Proteomes" id="UP000045706"/>
    </source>
</evidence>
<proteinExistence type="predicted"/>
<dbReference type="GO" id="GO:0008270">
    <property type="term" value="F:zinc ion binding"/>
    <property type="evidence" value="ECO:0007669"/>
    <property type="project" value="InterPro"/>
</dbReference>
<keyword evidence="3" id="KW-0805">Transcription regulation</keyword>
<feature type="compositionally biased region" description="Pro residues" evidence="6">
    <location>
        <begin position="820"/>
        <end position="830"/>
    </location>
</feature>
<keyword evidence="5" id="KW-0539">Nucleus</keyword>
<dbReference type="EMBL" id="CVQI01037272">
    <property type="protein sequence ID" value="CRK48127.1"/>
    <property type="molecule type" value="Genomic_DNA"/>
</dbReference>
<evidence type="ECO:0000256" key="6">
    <source>
        <dbReference type="SAM" id="MobiDB-lite"/>
    </source>
</evidence>
<dbReference type="GO" id="GO:0000981">
    <property type="term" value="F:DNA-binding transcription factor activity, RNA polymerase II-specific"/>
    <property type="evidence" value="ECO:0007669"/>
    <property type="project" value="InterPro"/>
</dbReference>
<dbReference type="InterPro" id="IPR050815">
    <property type="entry name" value="TF_fung"/>
</dbReference>
<keyword evidence="7" id="KW-0472">Membrane</keyword>
<feature type="compositionally biased region" description="Acidic residues" evidence="6">
    <location>
        <begin position="43"/>
        <end position="58"/>
    </location>
</feature>
<feature type="compositionally biased region" description="Basic and acidic residues" evidence="6">
    <location>
        <begin position="27"/>
        <end position="37"/>
    </location>
</feature>
<dbReference type="AlphaFoldDB" id="A0A0G4NNR7"/>
<dbReference type="Pfam" id="PF00172">
    <property type="entry name" value="Zn_clus"/>
    <property type="match status" value="1"/>
</dbReference>
<dbReference type="InterPro" id="IPR001138">
    <property type="entry name" value="Zn2Cys6_DnaBD"/>
</dbReference>
<dbReference type="SUPFAM" id="SSF57701">
    <property type="entry name" value="Zn2/Cys6 DNA-binding domain"/>
    <property type="match status" value="1"/>
</dbReference>
<evidence type="ECO:0000313" key="9">
    <source>
        <dbReference type="EMBL" id="CRK48127.1"/>
    </source>
</evidence>
<dbReference type="GO" id="GO:0003677">
    <property type="term" value="F:DNA binding"/>
    <property type="evidence" value="ECO:0007669"/>
    <property type="project" value="InterPro"/>
</dbReference>
<feature type="compositionally biased region" description="Polar residues" evidence="6">
    <location>
        <begin position="1"/>
        <end position="16"/>
    </location>
</feature>
<name>A0A0G4NNR7_VERLO</name>
<keyword evidence="4" id="KW-0804">Transcription</keyword>
<dbReference type="InterPro" id="IPR007219">
    <property type="entry name" value="XnlR_reg_dom"/>
</dbReference>
<evidence type="ECO:0000256" key="4">
    <source>
        <dbReference type="ARBA" id="ARBA00023163"/>
    </source>
</evidence>
<feature type="domain" description="Zn(2)-C6 fungal-type" evidence="8">
    <location>
        <begin position="73"/>
        <end position="103"/>
    </location>
</feature>
<dbReference type="PANTHER" id="PTHR47338">
    <property type="entry name" value="ZN(II)2CYS6 TRANSCRIPTION FACTOR (EUROFUNG)-RELATED"/>
    <property type="match status" value="1"/>
</dbReference>
<comment type="subcellular location">
    <subcellularLocation>
        <location evidence="1">Nucleus</location>
    </subcellularLocation>
</comment>
<dbReference type="CDD" id="cd00067">
    <property type="entry name" value="GAL4"/>
    <property type="match status" value="1"/>
</dbReference>
<protein>
    <recommendedName>
        <fullName evidence="8">Zn(2)-C6 fungal-type domain-containing protein</fullName>
    </recommendedName>
</protein>
<evidence type="ECO:0000256" key="5">
    <source>
        <dbReference type="ARBA" id="ARBA00023242"/>
    </source>
</evidence>
<keyword evidence="7" id="KW-0812">Transmembrane</keyword>
<reference evidence="10" key="1">
    <citation type="submission" date="2015-05" db="EMBL/GenBank/DDBJ databases">
        <authorList>
            <person name="Fogelqvist Johan"/>
        </authorList>
    </citation>
    <scope>NUCLEOTIDE SEQUENCE [LARGE SCALE GENOMIC DNA]</scope>
</reference>
<feature type="compositionally biased region" description="Polar residues" evidence="6">
    <location>
        <begin position="200"/>
        <end position="210"/>
    </location>
</feature>
<evidence type="ECO:0000256" key="7">
    <source>
        <dbReference type="SAM" id="Phobius"/>
    </source>
</evidence>
<dbReference type="PROSITE" id="PS50048">
    <property type="entry name" value="ZN2_CY6_FUNGAL_2"/>
    <property type="match status" value="1"/>
</dbReference>
<gene>
    <name evidence="9" type="ORF">BN1723_001384</name>
</gene>
<dbReference type="Pfam" id="PF04082">
    <property type="entry name" value="Fungal_trans"/>
    <property type="match status" value="1"/>
</dbReference>
<feature type="region of interest" description="Disordered" evidence="6">
    <location>
        <begin position="796"/>
        <end position="832"/>
    </location>
</feature>
<dbReference type="PANTHER" id="PTHR47338:SF28">
    <property type="entry name" value="C6 TRANSCRIPTION FACTOR"/>
    <property type="match status" value="1"/>
</dbReference>
<dbReference type="Proteomes" id="UP000045706">
    <property type="component" value="Unassembled WGS sequence"/>
</dbReference>
<keyword evidence="2" id="KW-0479">Metal-binding</keyword>
<dbReference type="CDD" id="cd12148">
    <property type="entry name" value="fungal_TF_MHR"/>
    <property type="match status" value="1"/>
</dbReference>
<feature type="region of interest" description="Disordered" evidence="6">
    <location>
        <begin position="142"/>
        <end position="281"/>
    </location>
</feature>
<feature type="compositionally biased region" description="Polar residues" evidence="6">
    <location>
        <begin position="239"/>
        <end position="263"/>
    </location>
</feature>
<feature type="transmembrane region" description="Helical" evidence="7">
    <location>
        <begin position="935"/>
        <end position="956"/>
    </location>
</feature>
<feature type="region of interest" description="Disordered" evidence="6">
    <location>
        <begin position="1"/>
        <end position="64"/>
    </location>
</feature>
<dbReference type="SMART" id="SM00066">
    <property type="entry name" value="GAL4"/>
    <property type="match status" value="1"/>
</dbReference>
<evidence type="ECO:0000256" key="3">
    <source>
        <dbReference type="ARBA" id="ARBA00023015"/>
    </source>
</evidence>
<organism evidence="9 10">
    <name type="scientific">Verticillium longisporum</name>
    <name type="common">Verticillium dahliae var. longisporum</name>
    <dbReference type="NCBI Taxonomy" id="100787"/>
    <lineage>
        <taxon>Eukaryota</taxon>
        <taxon>Fungi</taxon>
        <taxon>Dikarya</taxon>
        <taxon>Ascomycota</taxon>
        <taxon>Pezizomycotina</taxon>
        <taxon>Sordariomycetes</taxon>
        <taxon>Hypocreomycetidae</taxon>
        <taxon>Glomerellales</taxon>
        <taxon>Plectosphaerellaceae</taxon>
        <taxon>Verticillium</taxon>
    </lineage>
</organism>
<sequence length="1061" mass="119403">MSMQTSNGHNPSPQSATTTHHHHQQLLRHDQDSEDGHGFNSADENDNDNDNDVDLDDQDPLRLGKRKRPISVSCELCKQRKVKCDRGQPSCGWCSRNGAICEYKERKKPGLRAGYGRELEQRLDKLEEVLRAHAEILQASLTSGQHQHHHGAPHSHATPSVRASNPSLPSDHGTPRENNVFRPSDPTRTPQAETALFLQKPSTYPSTSQPMEFGMPPPTPSMHEFQPQLPMGSMPAPNQVANMQQPSSAAQAYYNPNQTNQLHSPDVPMTQAGQSNATPDQDLPPYDLLYALVDLYFKHINTWCPILHRKTTLDSLFGPTTVEETDRILLHAIVATTLRYSTDSRLTEESREHYHSIAKQRVLLYGMEHSSVKSLQALVVLALDLVGSSNGPPGWNIMALITRSVVQLGLAVESTSFSVSPNFTSIYTLRAMILPEPKDFIEEESRRRLFWMIYLLDRYATIATAFEFALDDKEIDRTLPCRDDLWIKNQKVETRWFRLQEQEEPNPEYDVNKPENLGAFSYYIEILAILSKVHKFLKLPVDISALSDVEQWQMRYKELDNMLTSWKFGLPGEYGNMAKLFQPGNKTLNCGWVMLHATYHTAVIRLHSSAAYPTTRSPIFTPSYSASQRCHGAVENIAALGEFVVNNGLLPKLGPPFAFTLWVAARLLLVHGSTVEHKLSPQIQFFVDSLREMGRYWPVAARYCELLQRVLDEHRDSERTGDGVTPSSVKILSDMRRTAFDLDFLISRQPGPNGVITHSRMPSVTPARTPAPNELEYLDVFDFFNVPRLPFGEQIAGVQGMPQNNGAPPSMDGSSGEAPQGPPPPPPPPSNEFNITNFMVDANSDWLFKQEGGKLINAPWQGVSHLLPAHIETRSQFYTMEATKSLLAARQHIQDHDAAESVIHHWGYADRVVPCVNDPGSCRYLDVVYNAHDVGMIYTGVIWATIGGILLIWAIVRRMMPPQSHRNPQALVEGEKRTVDTTTRMRHTLWSYTNRYLLPDSIRSIFGRTTRLQVLVLAILTGYLTIFSFVGIVYGIWITPVKKMEGVYNTRSSLGPFSDQL</sequence>
<evidence type="ECO:0000256" key="1">
    <source>
        <dbReference type="ARBA" id="ARBA00004123"/>
    </source>
</evidence>